<evidence type="ECO:0000313" key="1">
    <source>
        <dbReference type="EMBL" id="AUX27988.1"/>
    </source>
</evidence>
<dbReference type="EMBL" id="CP012672">
    <property type="protein sequence ID" value="AUX27988.1"/>
    <property type="molecule type" value="Genomic_DNA"/>
</dbReference>
<dbReference type="InterPro" id="IPR011030">
    <property type="entry name" value="Lipovitellin_superhlx_dom"/>
</dbReference>
<evidence type="ECO:0008006" key="3">
    <source>
        <dbReference type="Google" id="ProtNLM"/>
    </source>
</evidence>
<sequence>MLSLALGRIGEDDFLRQFPLPAEEKLSLGWRVLQFALSERESDAVEVGVILGDYYGMGREYVDVLERLAGEDWHRKHEDIVFALGRLASPTSVDAIYAAARSHHRYLEDYDDSFELRSKAIHALRNIGTPEAVSKLEQLFGELKEPSLRSKIIRRFQELASEGAPEEVRTAAQAALSRVDVADSEGQA</sequence>
<gene>
    <name evidence="1" type="ORF">SOCE836_000560</name>
</gene>
<dbReference type="AlphaFoldDB" id="A0A4P2QEZ0"/>
<organism evidence="1 2">
    <name type="scientific">Sorangium cellulosum</name>
    <name type="common">Polyangium cellulosum</name>
    <dbReference type="NCBI Taxonomy" id="56"/>
    <lineage>
        <taxon>Bacteria</taxon>
        <taxon>Pseudomonadati</taxon>
        <taxon>Myxococcota</taxon>
        <taxon>Polyangia</taxon>
        <taxon>Polyangiales</taxon>
        <taxon>Polyangiaceae</taxon>
        <taxon>Sorangium</taxon>
    </lineage>
</organism>
<dbReference type="SUPFAM" id="SSF48431">
    <property type="entry name" value="Lipovitellin-phosvitin complex, superhelical domain"/>
    <property type="match status" value="1"/>
</dbReference>
<accession>A0A4P2QEZ0</accession>
<dbReference type="Proteomes" id="UP000295497">
    <property type="component" value="Chromosome"/>
</dbReference>
<name>A0A4P2QEZ0_SORCE</name>
<evidence type="ECO:0000313" key="2">
    <source>
        <dbReference type="Proteomes" id="UP000295497"/>
    </source>
</evidence>
<reference evidence="1 2" key="1">
    <citation type="submission" date="2015-09" db="EMBL/GenBank/DDBJ databases">
        <title>Sorangium comparison.</title>
        <authorList>
            <person name="Zaburannyi N."/>
            <person name="Bunk B."/>
            <person name="Overmann J."/>
            <person name="Mueller R."/>
        </authorList>
    </citation>
    <scope>NUCLEOTIDE SEQUENCE [LARGE SCALE GENOMIC DNA]</scope>
    <source>
        <strain evidence="1 2">So ce836</strain>
    </source>
</reference>
<dbReference type="InterPro" id="IPR011989">
    <property type="entry name" value="ARM-like"/>
</dbReference>
<dbReference type="SMART" id="SM00567">
    <property type="entry name" value="EZ_HEAT"/>
    <property type="match status" value="2"/>
</dbReference>
<protein>
    <recommendedName>
        <fullName evidence="3">HEAT repeat domain-containing protein</fullName>
    </recommendedName>
</protein>
<dbReference type="InterPro" id="IPR004155">
    <property type="entry name" value="PBS_lyase_HEAT"/>
</dbReference>
<proteinExistence type="predicted"/>
<dbReference type="Gene3D" id="1.25.10.10">
    <property type="entry name" value="Leucine-rich Repeat Variant"/>
    <property type="match status" value="1"/>
</dbReference>